<keyword evidence="1" id="KW-0805">Transcription regulation</keyword>
<dbReference type="RefSeq" id="WP_176233368.1">
    <property type="nucleotide sequence ID" value="NZ_BLRY01000045.1"/>
</dbReference>
<dbReference type="NCBIfam" id="NF003444">
    <property type="entry name" value="PRK04984.1"/>
    <property type="match status" value="1"/>
</dbReference>
<dbReference type="InterPro" id="IPR036390">
    <property type="entry name" value="WH_DNA-bd_sf"/>
</dbReference>
<evidence type="ECO:0000256" key="1">
    <source>
        <dbReference type="ARBA" id="ARBA00023015"/>
    </source>
</evidence>
<dbReference type="AlphaFoldDB" id="A0A6V8P4N1"/>
<dbReference type="Gene3D" id="1.20.120.530">
    <property type="entry name" value="GntR ligand-binding domain-like"/>
    <property type="match status" value="1"/>
</dbReference>
<accession>A0A6V8P4N1</accession>
<evidence type="ECO:0000256" key="3">
    <source>
        <dbReference type="ARBA" id="ARBA00023163"/>
    </source>
</evidence>
<dbReference type="GO" id="GO:0019217">
    <property type="term" value="P:regulation of fatty acid metabolic process"/>
    <property type="evidence" value="ECO:0007669"/>
    <property type="project" value="InterPro"/>
</dbReference>
<dbReference type="PANTHER" id="PTHR43537:SF52">
    <property type="entry name" value="FATTY ACID METABOLISM REGULATOR PROTEIN"/>
    <property type="match status" value="1"/>
</dbReference>
<dbReference type="Proteomes" id="UP000591948">
    <property type="component" value="Unassembled WGS sequence"/>
</dbReference>
<evidence type="ECO:0000256" key="2">
    <source>
        <dbReference type="ARBA" id="ARBA00023125"/>
    </source>
</evidence>
<dbReference type="SUPFAM" id="SSF48008">
    <property type="entry name" value="GntR ligand-binding domain-like"/>
    <property type="match status" value="1"/>
</dbReference>
<reference evidence="5 6" key="1">
    <citation type="journal article" date="2020" name="Front. Microbiol.">
        <title>Single-cell genomics of novel Actinobacteria with the Wood-Ljungdahl pathway discovered in a serpentinizing system.</title>
        <authorList>
            <person name="Merino N."/>
            <person name="Kawai M."/>
            <person name="Boyd E.S."/>
            <person name="Colman D.R."/>
            <person name="McGlynn S.E."/>
            <person name="Nealson K.H."/>
            <person name="Kurokawa K."/>
            <person name="Hongoh Y."/>
        </authorList>
    </citation>
    <scope>NUCLEOTIDE SEQUENCE [LARGE SCALE GENOMIC DNA]</scope>
    <source>
        <strain evidence="5 6">S33</strain>
    </source>
</reference>
<dbReference type="CDD" id="cd07377">
    <property type="entry name" value="WHTH_GntR"/>
    <property type="match status" value="1"/>
</dbReference>
<keyword evidence="3" id="KW-0804">Transcription</keyword>
<dbReference type="PRINTS" id="PR00035">
    <property type="entry name" value="HTHGNTR"/>
</dbReference>
<feature type="domain" description="HTH gntR-type" evidence="4">
    <location>
        <begin position="8"/>
        <end position="76"/>
    </location>
</feature>
<keyword evidence="2" id="KW-0238">DNA-binding</keyword>
<evidence type="ECO:0000313" key="6">
    <source>
        <dbReference type="Proteomes" id="UP000591948"/>
    </source>
</evidence>
<name>A0A6V8P4N1_9ACTN</name>
<dbReference type="InterPro" id="IPR036388">
    <property type="entry name" value="WH-like_DNA-bd_sf"/>
</dbReference>
<dbReference type="SUPFAM" id="SSF46785">
    <property type="entry name" value="Winged helix' DNA-binding domain"/>
    <property type="match status" value="1"/>
</dbReference>
<dbReference type="SMART" id="SM00895">
    <property type="entry name" value="FCD"/>
    <property type="match status" value="1"/>
</dbReference>
<evidence type="ECO:0000259" key="4">
    <source>
        <dbReference type="PROSITE" id="PS50949"/>
    </source>
</evidence>
<dbReference type="InterPro" id="IPR011711">
    <property type="entry name" value="GntR_C"/>
</dbReference>
<dbReference type="EMBL" id="BLRY01000045">
    <property type="protein sequence ID" value="GFP27572.1"/>
    <property type="molecule type" value="Genomic_DNA"/>
</dbReference>
<proteinExistence type="predicted"/>
<comment type="caution">
    <text evidence="5">The sequence shown here is derived from an EMBL/GenBank/DDBJ whole genome shotgun (WGS) entry which is preliminary data.</text>
</comment>
<dbReference type="GO" id="GO:0003677">
    <property type="term" value="F:DNA binding"/>
    <property type="evidence" value="ECO:0007669"/>
    <property type="project" value="UniProtKB-KW"/>
</dbReference>
<dbReference type="GO" id="GO:0003700">
    <property type="term" value="F:DNA-binding transcription factor activity"/>
    <property type="evidence" value="ECO:0007669"/>
    <property type="project" value="InterPro"/>
</dbReference>
<gene>
    <name evidence="5" type="ORF">HKBW3S33_00984</name>
</gene>
<dbReference type="PROSITE" id="PS50949">
    <property type="entry name" value="HTH_GNTR"/>
    <property type="match status" value="1"/>
</dbReference>
<dbReference type="Gene3D" id="1.10.10.10">
    <property type="entry name" value="Winged helix-like DNA-binding domain superfamily/Winged helix DNA-binding domain"/>
    <property type="match status" value="1"/>
</dbReference>
<dbReference type="PANTHER" id="PTHR43537">
    <property type="entry name" value="TRANSCRIPTIONAL REGULATOR, GNTR FAMILY"/>
    <property type="match status" value="1"/>
</dbReference>
<sequence length="248" mass="27658">MNEWTAPQRPAAYAEHAMVAAILDDAYPPGSTLPAERELAARLGITRPTLREALQRLERDGWLTIQQGKPTIINNFWQEGGLNILGTLACHTQKLPPNFIEHLLETRLALAPAYTRAAVEHAPQDVASHLETFALLEDTPTAFACFDWKLHRTLALASGNPVYTLILNGFTKLYIQAAQSYFSNPKARAASRAFYAALLADVRRKNACKAEKLSKTVMRESIDLWKQTAAQQAARNEVNHETLERLGR</sequence>
<dbReference type="SMART" id="SM00345">
    <property type="entry name" value="HTH_GNTR"/>
    <property type="match status" value="1"/>
</dbReference>
<evidence type="ECO:0000313" key="5">
    <source>
        <dbReference type="EMBL" id="GFP27572.1"/>
    </source>
</evidence>
<organism evidence="5 6">
    <name type="scientific">Candidatus Hakubella thermalkaliphila</name>
    <dbReference type="NCBI Taxonomy" id="2754717"/>
    <lineage>
        <taxon>Bacteria</taxon>
        <taxon>Bacillati</taxon>
        <taxon>Actinomycetota</taxon>
        <taxon>Actinomycetota incertae sedis</taxon>
        <taxon>Candidatus Hakubellales</taxon>
        <taxon>Candidatus Hakubellaceae</taxon>
        <taxon>Candidatus Hakubella</taxon>
    </lineage>
</organism>
<keyword evidence="6" id="KW-1185">Reference proteome</keyword>
<dbReference type="InterPro" id="IPR008920">
    <property type="entry name" value="TF_FadR/GntR_C"/>
</dbReference>
<protein>
    <submittedName>
        <fullName evidence="5">GntR family transcriptional regulator</fullName>
    </submittedName>
</protein>
<dbReference type="GO" id="GO:0000062">
    <property type="term" value="F:fatty-acyl-CoA binding"/>
    <property type="evidence" value="ECO:0007669"/>
    <property type="project" value="InterPro"/>
</dbReference>
<dbReference type="Pfam" id="PF07840">
    <property type="entry name" value="FadR_C"/>
    <property type="match status" value="1"/>
</dbReference>
<dbReference type="InterPro" id="IPR028374">
    <property type="entry name" value="FadR_C"/>
</dbReference>
<dbReference type="Pfam" id="PF00392">
    <property type="entry name" value="GntR"/>
    <property type="match status" value="1"/>
</dbReference>
<dbReference type="InterPro" id="IPR000524">
    <property type="entry name" value="Tscrpt_reg_HTH_GntR"/>
</dbReference>